<sequence length="211" mass="23624">MVAMILKYAMGLVENHARSSVKDVVITVPPYMGVAERRGLLTAADLAGINVLALVNEHFGAALQYGIDKDFLNGTRPVMFYNMGSMHTDAYIYISLEAELRAILDGIILAQRLGLSVLWVESDSTLAIHCITKGGGPWHIQATIRHIRHLLTLDRDTITHIYREGNQVADLLASEGWDRRCYHEYSSQDLSRRHRSLVQIDRFGLPAVRGL</sequence>
<comment type="caution">
    <text evidence="5">The sequence shown here is derived from an EMBL/GenBank/DDBJ whole genome shotgun (WGS) entry which is preliminary data.</text>
</comment>
<dbReference type="PANTHER" id="PTHR45639">
    <property type="entry name" value="HSC70CB, ISOFORM G-RELATED"/>
    <property type="match status" value="1"/>
</dbReference>
<evidence type="ECO:0000313" key="5">
    <source>
        <dbReference type="EMBL" id="KAL2470317.1"/>
    </source>
</evidence>
<dbReference type="InterPro" id="IPR044730">
    <property type="entry name" value="RNase_H-like_dom_plant"/>
</dbReference>
<accession>A0ABD1Q383</accession>
<keyword evidence="2" id="KW-0067">ATP-binding</keyword>
<keyword evidence="6" id="KW-1185">Reference proteome</keyword>
<name>A0ABD1Q383_9LAMI</name>
<dbReference type="SUPFAM" id="SSF53067">
    <property type="entry name" value="Actin-like ATPase domain"/>
    <property type="match status" value="1"/>
</dbReference>
<gene>
    <name evidence="5" type="ORF">Adt_38453</name>
</gene>
<dbReference type="PANTHER" id="PTHR45639:SF3">
    <property type="entry name" value="HYPOXIA UP-REGULATED PROTEIN 1"/>
    <property type="match status" value="1"/>
</dbReference>
<reference evidence="6" key="1">
    <citation type="submission" date="2024-07" db="EMBL/GenBank/DDBJ databases">
        <title>Two chromosome-level genome assemblies of Korean endemic species Abeliophyllum distichum and Forsythia ovata (Oleaceae).</title>
        <authorList>
            <person name="Jang H."/>
        </authorList>
    </citation>
    <scope>NUCLEOTIDE SEQUENCE [LARGE SCALE GENOMIC DNA]</scope>
</reference>
<dbReference type="Pfam" id="PF13456">
    <property type="entry name" value="RVT_3"/>
    <property type="match status" value="1"/>
</dbReference>
<dbReference type="Pfam" id="PF00012">
    <property type="entry name" value="HSP70"/>
    <property type="match status" value="1"/>
</dbReference>
<dbReference type="SUPFAM" id="SSF53098">
    <property type="entry name" value="Ribonuclease H-like"/>
    <property type="match status" value="1"/>
</dbReference>
<dbReference type="InterPro" id="IPR012337">
    <property type="entry name" value="RNaseH-like_sf"/>
</dbReference>
<dbReference type="EMBL" id="JBFOLK010000012">
    <property type="protein sequence ID" value="KAL2470317.1"/>
    <property type="molecule type" value="Genomic_DNA"/>
</dbReference>
<protein>
    <submittedName>
        <fullName evidence="5">Heat shock 70 kDa protein 17-like</fullName>
    </submittedName>
</protein>
<dbReference type="Gene3D" id="3.30.420.40">
    <property type="match status" value="1"/>
</dbReference>
<keyword evidence="3" id="KW-0143">Chaperone</keyword>
<dbReference type="InterPro" id="IPR036397">
    <property type="entry name" value="RNaseH_sf"/>
</dbReference>
<dbReference type="Proteomes" id="UP001604336">
    <property type="component" value="Unassembled WGS sequence"/>
</dbReference>
<evidence type="ECO:0000256" key="1">
    <source>
        <dbReference type="ARBA" id="ARBA00022741"/>
    </source>
</evidence>
<dbReference type="InterPro" id="IPR013126">
    <property type="entry name" value="Hsp_70_fam"/>
</dbReference>
<organism evidence="5 6">
    <name type="scientific">Abeliophyllum distichum</name>
    <dbReference type="NCBI Taxonomy" id="126358"/>
    <lineage>
        <taxon>Eukaryota</taxon>
        <taxon>Viridiplantae</taxon>
        <taxon>Streptophyta</taxon>
        <taxon>Embryophyta</taxon>
        <taxon>Tracheophyta</taxon>
        <taxon>Spermatophyta</taxon>
        <taxon>Magnoliopsida</taxon>
        <taxon>eudicotyledons</taxon>
        <taxon>Gunneridae</taxon>
        <taxon>Pentapetalae</taxon>
        <taxon>asterids</taxon>
        <taxon>lamiids</taxon>
        <taxon>Lamiales</taxon>
        <taxon>Oleaceae</taxon>
        <taxon>Forsythieae</taxon>
        <taxon>Abeliophyllum</taxon>
    </lineage>
</organism>
<dbReference type="InterPro" id="IPR002156">
    <property type="entry name" value="RNaseH_domain"/>
</dbReference>
<proteinExistence type="predicted"/>
<dbReference type="AlphaFoldDB" id="A0ABD1Q383"/>
<dbReference type="InterPro" id="IPR043129">
    <property type="entry name" value="ATPase_NBD"/>
</dbReference>
<evidence type="ECO:0000256" key="3">
    <source>
        <dbReference type="ARBA" id="ARBA00023186"/>
    </source>
</evidence>
<dbReference type="CDD" id="cd06222">
    <property type="entry name" value="RNase_H_like"/>
    <property type="match status" value="1"/>
</dbReference>
<dbReference type="GO" id="GO:0005524">
    <property type="term" value="F:ATP binding"/>
    <property type="evidence" value="ECO:0007669"/>
    <property type="project" value="UniProtKB-KW"/>
</dbReference>
<evidence type="ECO:0000256" key="2">
    <source>
        <dbReference type="ARBA" id="ARBA00022840"/>
    </source>
</evidence>
<evidence type="ECO:0000259" key="4">
    <source>
        <dbReference type="Pfam" id="PF13456"/>
    </source>
</evidence>
<evidence type="ECO:0000313" key="6">
    <source>
        <dbReference type="Proteomes" id="UP001604336"/>
    </source>
</evidence>
<keyword evidence="1" id="KW-0547">Nucleotide-binding</keyword>
<dbReference type="FunFam" id="3.30.420.40:FF:000171">
    <property type="entry name" value="Heat shock 70 kDa protein 4"/>
    <property type="match status" value="1"/>
</dbReference>
<dbReference type="Gene3D" id="3.30.420.10">
    <property type="entry name" value="Ribonuclease H-like superfamily/Ribonuclease H"/>
    <property type="match status" value="1"/>
</dbReference>
<feature type="domain" description="RNase H type-1" evidence="4">
    <location>
        <begin position="95"/>
        <end position="175"/>
    </location>
</feature>